<evidence type="ECO:0000313" key="1">
    <source>
        <dbReference type="EMBL" id="MFB6490024.1"/>
    </source>
</evidence>
<name>A0ACC6UZZ2_9CREN</name>
<evidence type="ECO:0000313" key="2">
    <source>
        <dbReference type="Proteomes" id="UP000033636"/>
    </source>
</evidence>
<reference evidence="1" key="1">
    <citation type="submission" date="2024-07" db="EMBL/GenBank/DDBJ databases">
        <title>Metagenome and Metagenome-Assembled Genomes of Archaea from a hot spring from the geothermal field of Los Azufres, Mexico.</title>
        <authorList>
            <person name="Marin-Paredes R."/>
            <person name="Martinez-Romero E."/>
            <person name="Servin-Garciduenas L.E."/>
        </authorList>
    </citation>
    <scope>NUCLEOTIDE SEQUENCE</scope>
</reference>
<comment type="caution">
    <text evidence="1">The sequence shown here is derived from an EMBL/GenBank/DDBJ whole genome shotgun (WGS) entry which is preliminary data.</text>
</comment>
<protein>
    <submittedName>
        <fullName evidence="1">Uncharacterized protein</fullName>
    </submittedName>
</protein>
<dbReference type="EMBL" id="JZWT02000004">
    <property type="protein sequence ID" value="MFB6490024.1"/>
    <property type="molecule type" value="Genomic_DNA"/>
</dbReference>
<proteinExistence type="predicted"/>
<sequence length="351" mass="38668">MLEKFFLENIPKILEYLDQDVLVIYSKRTVDALVASYFLMEKFAGTAVVKVVDWPPESGICVGFVCDGLYLQENRVGVDDAKAELERPTSLSYLAYKLAKSVEALKREDVMKLYIGVYSWSVDNCDFKCEGLDDMLAEVGGRLSLAFPYPDQPLGKSLALSTLPMLPGVLGRGVNAEKPLRAMRLEEIVDALDEALGLVYDKGFSTQIADKGLRQIPDDFDVATAALELEAHLAGFVGGGVANAEKYVELLAEALEGALRAGEVSLGNPFLAIKLGHYLPYYKGSRPIVLRADAGSGFVVSVALPLRMRERLKALAERIAPLGQTTAYYTHVLAYIPRDRWPELLRILENI</sequence>
<dbReference type="Proteomes" id="UP000033636">
    <property type="component" value="Unassembled WGS sequence"/>
</dbReference>
<gene>
    <name evidence="1" type="ORF">TU35_002050</name>
</gene>
<accession>A0ACC6UZZ2</accession>
<organism evidence="1 2">
    <name type="scientific">Thermoproteus sp. AZ2</name>
    <dbReference type="NCBI Taxonomy" id="1609232"/>
    <lineage>
        <taxon>Archaea</taxon>
        <taxon>Thermoproteota</taxon>
        <taxon>Thermoprotei</taxon>
        <taxon>Thermoproteales</taxon>
        <taxon>Thermoproteaceae</taxon>
        <taxon>Thermoproteus</taxon>
    </lineage>
</organism>